<keyword evidence="2" id="KW-1185">Reference proteome</keyword>
<organism evidence="1 2">
    <name type="scientific">Sodiomyces alkalinus (strain CBS 110278 / VKM F-3762 / F11)</name>
    <name type="common">Alkaliphilic filamentous fungus</name>
    <dbReference type="NCBI Taxonomy" id="1314773"/>
    <lineage>
        <taxon>Eukaryota</taxon>
        <taxon>Fungi</taxon>
        <taxon>Dikarya</taxon>
        <taxon>Ascomycota</taxon>
        <taxon>Pezizomycotina</taxon>
        <taxon>Sordariomycetes</taxon>
        <taxon>Hypocreomycetidae</taxon>
        <taxon>Glomerellales</taxon>
        <taxon>Plectosphaerellaceae</taxon>
        <taxon>Sodiomyces</taxon>
    </lineage>
</organism>
<dbReference type="GeneID" id="39584083"/>
<dbReference type="AlphaFoldDB" id="A0A3N2PMD3"/>
<evidence type="ECO:0000313" key="2">
    <source>
        <dbReference type="Proteomes" id="UP000272025"/>
    </source>
</evidence>
<accession>A0A3N2PMD3</accession>
<sequence length="111" mass="12630">MRERTGSRVFRWVWSHVSAICCQSVYQVSAPAFQPLVCANGLASRLIRIPLNLSRVPVRHTMAVLFILSTFFALYEGRGQTNPPFIPKTQTSSKTSLSLFFFIPWWNSLPP</sequence>
<evidence type="ECO:0000313" key="1">
    <source>
        <dbReference type="EMBL" id="ROT35629.1"/>
    </source>
</evidence>
<gene>
    <name evidence="1" type="ORF">SODALDRAFT_71225</name>
</gene>
<proteinExistence type="predicted"/>
<name>A0A3N2PMD3_SODAK</name>
<dbReference type="EMBL" id="ML119061">
    <property type="protein sequence ID" value="ROT35629.1"/>
    <property type="molecule type" value="Genomic_DNA"/>
</dbReference>
<dbReference type="Proteomes" id="UP000272025">
    <property type="component" value="Unassembled WGS sequence"/>
</dbReference>
<reference evidence="1 2" key="1">
    <citation type="journal article" date="2018" name="Mol. Ecol.">
        <title>The obligate alkalophilic soda-lake fungus Sodiomyces alkalinus has shifted to a protein diet.</title>
        <authorList>
            <person name="Grum-Grzhimaylo A.A."/>
            <person name="Falkoski D.L."/>
            <person name="van den Heuvel J."/>
            <person name="Valero-Jimenez C.A."/>
            <person name="Min B."/>
            <person name="Choi I.G."/>
            <person name="Lipzen A."/>
            <person name="Daum C.G."/>
            <person name="Aanen D.K."/>
            <person name="Tsang A."/>
            <person name="Henrissat B."/>
            <person name="Bilanenko E.N."/>
            <person name="de Vries R.P."/>
            <person name="van Kan J.A.L."/>
            <person name="Grigoriev I.V."/>
            <person name="Debets A.J.M."/>
        </authorList>
    </citation>
    <scope>NUCLEOTIDE SEQUENCE [LARGE SCALE GENOMIC DNA]</scope>
    <source>
        <strain evidence="1 2">F11</strain>
    </source>
</reference>
<dbReference type="OrthoDB" id="4896007at2759"/>
<dbReference type="RefSeq" id="XP_028463435.1">
    <property type="nucleotide sequence ID" value="XM_028615606.1"/>
</dbReference>
<protein>
    <submittedName>
        <fullName evidence="1">Uncharacterized protein</fullName>
    </submittedName>
</protein>